<dbReference type="Pfam" id="PF00583">
    <property type="entry name" value="Acetyltransf_1"/>
    <property type="match status" value="1"/>
</dbReference>
<reference evidence="2" key="1">
    <citation type="journal article" date="2021" name="Nat. Commun.">
        <title>Genetic determinants of endophytism in the Arabidopsis root mycobiome.</title>
        <authorList>
            <person name="Mesny F."/>
            <person name="Miyauchi S."/>
            <person name="Thiergart T."/>
            <person name="Pickel B."/>
            <person name="Atanasova L."/>
            <person name="Karlsson M."/>
            <person name="Huettel B."/>
            <person name="Barry K.W."/>
            <person name="Haridas S."/>
            <person name="Chen C."/>
            <person name="Bauer D."/>
            <person name="Andreopoulos W."/>
            <person name="Pangilinan J."/>
            <person name="LaButti K."/>
            <person name="Riley R."/>
            <person name="Lipzen A."/>
            <person name="Clum A."/>
            <person name="Drula E."/>
            <person name="Henrissat B."/>
            <person name="Kohler A."/>
            <person name="Grigoriev I.V."/>
            <person name="Martin F.M."/>
            <person name="Hacquard S."/>
        </authorList>
    </citation>
    <scope>NUCLEOTIDE SEQUENCE</scope>
    <source>
        <strain evidence="2">MPI-CAGE-AT-0016</strain>
    </source>
</reference>
<dbReference type="Gene3D" id="3.40.630.30">
    <property type="match status" value="1"/>
</dbReference>
<comment type="caution">
    <text evidence="2">The sequence shown here is derived from an EMBL/GenBank/DDBJ whole genome shotgun (WGS) entry which is preliminary data.</text>
</comment>
<feature type="domain" description="N-acetyltransferase" evidence="1">
    <location>
        <begin position="3"/>
        <end position="201"/>
    </location>
</feature>
<evidence type="ECO:0000313" key="2">
    <source>
        <dbReference type="EMBL" id="KAH7347481.1"/>
    </source>
</evidence>
<dbReference type="PANTHER" id="PTHR42791">
    <property type="entry name" value="GNAT FAMILY ACETYLTRANSFERASE"/>
    <property type="match status" value="1"/>
</dbReference>
<dbReference type="PANTHER" id="PTHR42791:SF17">
    <property type="entry name" value="ACETYLTRANSFERASE, GNAT FAMILY FAMILY (AFU_ORTHOLOGUE AFUA_8G05690)"/>
    <property type="match status" value="1"/>
</dbReference>
<evidence type="ECO:0000313" key="3">
    <source>
        <dbReference type="Proteomes" id="UP000813385"/>
    </source>
</evidence>
<sequence length="212" mass="23503">MLPPVLPAKASDVPAIADVFLQCFNDDYFQNLFPQNEHGHAYMKDACELFLTSKARGSQEGRLFVTRDDDGNVAGASLIWVVQPTDDGTWPWHERWPPANAGQDAKQLDEFFTGMADQHEAVMGKRAHIYFELVFVSPSQQRKGHATAHVQHGAAIADALGYESYLDAEPEVMDLYIKAGYVARTDIDITSIMKPMVRPPLGEKQSGGRISP</sequence>
<dbReference type="Proteomes" id="UP000813385">
    <property type="component" value="Unassembled WGS sequence"/>
</dbReference>
<dbReference type="EMBL" id="JAGPXD010000007">
    <property type="protein sequence ID" value="KAH7347481.1"/>
    <property type="molecule type" value="Genomic_DNA"/>
</dbReference>
<proteinExistence type="predicted"/>
<evidence type="ECO:0000259" key="1">
    <source>
        <dbReference type="PROSITE" id="PS51186"/>
    </source>
</evidence>
<organism evidence="2 3">
    <name type="scientific">Plectosphaerella cucumerina</name>
    <dbReference type="NCBI Taxonomy" id="40658"/>
    <lineage>
        <taxon>Eukaryota</taxon>
        <taxon>Fungi</taxon>
        <taxon>Dikarya</taxon>
        <taxon>Ascomycota</taxon>
        <taxon>Pezizomycotina</taxon>
        <taxon>Sordariomycetes</taxon>
        <taxon>Hypocreomycetidae</taxon>
        <taxon>Glomerellales</taxon>
        <taxon>Plectosphaerellaceae</taxon>
        <taxon>Plectosphaerella</taxon>
    </lineage>
</organism>
<dbReference type="SUPFAM" id="SSF55729">
    <property type="entry name" value="Acyl-CoA N-acyltransferases (Nat)"/>
    <property type="match status" value="1"/>
</dbReference>
<gene>
    <name evidence="2" type="ORF">B0T11DRAFT_142065</name>
</gene>
<dbReference type="InterPro" id="IPR052523">
    <property type="entry name" value="Trichothecene_AcTrans"/>
</dbReference>
<protein>
    <submittedName>
        <fullName evidence="2">Acyl-CoA N-acyltransferase</fullName>
    </submittedName>
</protein>
<dbReference type="GO" id="GO:0016747">
    <property type="term" value="F:acyltransferase activity, transferring groups other than amino-acyl groups"/>
    <property type="evidence" value="ECO:0007669"/>
    <property type="project" value="InterPro"/>
</dbReference>
<dbReference type="AlphaFoldDB" id="A0A8K0T5C9"/>
<keyword evidence="3" id="KW-1185">Reference proteome</keyword>
<dbReference type="InterPro" id="IPR016181">
    <property type="entry name" value="Acyl_CoA_acyltransferase"/>
</dbReference>
<dbReference type="InterPro" id="IPR000182">
    <property type="entry name" value="GNAT_dom"/>
</dbReference>
<dbReference type="PROSITE" id="PS51186">
    <property type="entry name" value="GNAT"/>
    <property type="match status" value="1"/>
</dbReference>
<dbReference type="OrthoDB" id="2115692at2759"/>
<accession>A0A8K0T5C9</accession>
<name>A0A8K0T5C9_9PEZI</name>